<proteinExistence type="inferred from homology"/>
<organism evidence="6">
    <name type="scientific">Candidatus Methanophaga sp. ANME-1 ERB7</name>
    <dbReference type="NCBI Taxonomy" id="2759913"/>
    <lineage>
        <taxon>Archaea</taxon>
        <taxon>Methanobacteriati</taxon>
        <taxon>Methanobacteriota</taxon>
        <taxon>Stenosarchaea group</taxon>
        <taxon>Methanomicrobia</taxon>
        <taxon>Candidatus Methanophagales</taxon>
        <taxon>Candidatus Methanophagaceae</taxon>
        <taxon>Candidatus Methanophaga</taxon>
    </lineage>
</organism>
<dbReference type="InterPro" id="IPR002748">
    <property type="entry name" value="CbiD"/>
</dbReference>
<keyword evidence="4 5" id="KW-0949">S-adenosyl-L-methionine</keyword>
<dbReference type="GO" id="GO:0032259">
    <property type="term" value="P:methylation"/>
    <property type="evidence" value="ECO:0007669"/>
    <property type="project" value="UniProtKB-KW"/>
</dbReference>
<name>A0A7G9ZBK1_9EURY</name>
<dbReference type="SUPFAM" id="SSF111342">
    <property type="entry name" value="CbiD-like"/>
    <property type="match status" value="1"/>
</dbReference>
<reference evidence="6" key="1">
    <citation type="submission" date="2020-06" db="EMBL/GenBank/DDBJ databases">
        <title>Unique genomic features of the anaerobic methanotrophic archaea.</title>
        <authorList>
            <person name="Chadwick G.L."/>
            <person name="Skennerton C.T."/>
            <person name="Laso-Perez R."/>
            <person name="Leu A.O."/>
            <person name="Speth D.R."/>
            <person name="Yu H."/>
            <person name="Morgan-Lang C."/>
            <person name="Hatzenpichler R."/>
            <person name="Goudeau D."/>
            <person name="Malmstrom R."/>
            <person name="Brazelton W.J."/>
            <person name="Woyke T."/>
            <person name="Hallam S.J."/>
            <person name="Tyson G.W."/>
            <person name="Wegener G."/>
            <person name="Boetius A."/>
            <person name="Orphan V."/>
        </authorList>
    </citation>
    <scope>NUCLEOTIDE SEQUENCE</scope>
</reference>
<evidence type="ECO:0000256" key="5">
    <source>
        <dbReference type="HAMAP-Rule" id="MF_00787"/>
    </source>
</evidence>
<dbReference type="PANTHER" id="PTHR35863:SF1">
    <property type="entry name" value="COBALT-PRECORRIN-5B C(1)-METHYLTRANSFERASE"/>
    <property type="match status" value="1"/>
</dbReference>
<comment type="function">
    <text evidence="5">Catalyzes the methylation of C-1 in cobalt-precorrin-5B to form cobalt-precorrin-6A.</text>
</comment>
<dbReference type="EMBL" id="MT631696">
    <property type="protein sequence ID" value="QNO57635.1"/>
    <property type="molecule type" value="Genomic_DNA"/>
</dbReference>
<evidence type="ECO:0000256" key="3">
    <source>
        <dbReference type="ARBA" id="ARBA00022679"/>
    </source>
</evidence>
<comment type="catalytic activity">
    <reaction evidence="5">
        <text>Co-precorrin-5B + S-adenosyl-L-methionine = Co-precorrin-6A + S-adenosyl-L-homocysteine</text>
        <dbReference type="Rhea" id="RHEA:26285"/>
        <dbReference type="ChEBI" id="CHEBI:57856"/>
        <dbReference type="ChEBI" id="CHEBI:59789"/>
        <dbReference type="ChEBI" id="CHEBI:60063"/>
        <dbReference type="ChEBI" id="CHEBI:60064"/>
        <dbReference type="EC" id="2.1.1.195"/>
    </reaction>
</comment>
<keyword evidence="1 5" id="KW-0169">Cobalamin biosynthesis</keyword>
<dbReference type="InterPro" id="IPR036074">
    <property type="entry name" value="CbiD_sf"/>
</dbReference>
<dbReference type="GO" id="GO:0019251">
    <property type="term" value="P:anaerobic cobalamin biosynthetic process"/>
    <property type="evidence" value="ECO:0007669"/>
    <property type="project" value="UniProtKB-UniRule"/>
</dbReference>
<accession>A0A7G9ZBK1</accession>
<sequence>MRDPVSGREYPEALIITAAEINSISYDALIEEIKRGRVVLLEDGKILKRGYTTGTCATAASKAAALLFAGKEAKKVEVTTSAGIKVEMAVENADAEESIACVRVDSGDYKGDTFSGLLICARARQFPVFAIRAGKGIGIIKKAGLGKVGAPDIYPHILMDIETNVKEVITGGVEIEIFVPEGEAIAKDTVLPMLGIEGGIPIFGATGFIEPYTEDGYKHVIDFVVRDIREIIGVSTGEKSKRIAVEKLNFPADNIVVAGNYVCYAIEKSRAKKKVIFAMPAKICDMLEIEAHDHFDLEFSTVAELVERLKVADYERLKSFFQTLAAELARKTGADVYVFDNSSDTLGAFISDED</sequence>
<dbReference type="AlphaFoldDB" id="A0A7G9ZBK1"/>
<evidence type="ECO:0000313" key="6">
    <source>
        <dbReference type="EMBL" id="QNO57635.1"/>
    </source>
</evidence>
<evidence type="ECO:0000256" key="2">
    <source>
        <dbReference type="ARBA" id="ARBA00022603"/>
    </source>
</evidence>
<dbReference type="Pfam" id="PF01888">
    <property type="entry name" value="CbiD"/>
    <property type="match status" value="1"/>
</dbReference>
<protein>
    <recommendedName>
        <fullName evidence="5">Cobalt-precorrin-5B C(1)-methyltransferase</fullName>
        <ecNumber evidence="5">2.1.1.195</ecNumber>
    </recommendedName>
    <alternativeName>
        <fullName evidence="5">Cobalt-precorrin-6A synthase</fullName>
    </alternativeName>
</protein>
<keyword evidence="3 5" id="KW-0808">Transferase</keyword>
<dbReference type="Gene3D" id="3.30.2110.10">
    <property type="entry name" value="CbiD-like"/>
    <property type="match status" value="1"/>
</dbReference>
<comment type="similarity">
    <text evidence="5">Belongs to the CbiD family.</text>
</comment>
<evidence type="ECO:0000256" key="4">
    <source>
        <dbReference type="ARBA" id="ARBA00022691"/>
    </source>
</evidence>
<dbReference type="PANTHER" id="PTHR35863">
    <property type="entry name" value="COBALT-PRECORRIN-5B C(1)-METHYLTRANSFERASE"/>
    <property type="match status" value="1"/>
</dbReference>
<dbReference type="EC" id="2.1.1.195" evidence="5"/>
<evidence type="ECO:0000256" key="1">
    <source>
        <dbReference type="ARBA" id="ARBA00022573"/>
    </source>
</evidence>
<dbReference type="GO" id="GO:0008168">
    <property type="term" value="F:methyltransferase activity"/>
    <property type="evidence" value="ECO:0007669"/>
    <property type="project" value="UniProtKB-UniRule"/>
</dbReference>
<gene>
    <name evidence="5 6" type="primary">cbiD</name>
    <name evidence="6" type="ORF">LCMFKOLL_00031</name>
</gene>
<dbReference type="UniPathway" id="UPA00148">
    <property type="reaction ID" value="UER00227"/>
</dbReference>
<dbReference type="HAMAP" id="MF_00787">
    <property type="entry name" value="CbiD"/>
    <property type="match status" value="1"/>
</dbReference>
<keyword evidence="2 5" id="KW-0489">Methyltransferase</keyword>
<comment type="pathway">
    <text evidence="5">Cofactor biosynthesis; adenosylcobalamin biosynthesis; cob(II)yrinate a,c-diamide from sirohydrochlorin (anaerobic route): step 6/10.</text>
</comment>